<dbReference type="Gene3D" id="3.40.1730.10">
    <property type="entry name" value="pa0076 domain"/>
    <property type="match status" value="1"/>
</dbReference>
<name>A0ABZ0HA16_TRISK</name>
<gene>
    <name evidence="1" type="primary">tagF</name>
    <name evidence="1" type="ORF">R1T40_00135</name>
</gene>
<keyword evidence="2" id="KW-1185">Reference proteome</keyword>
<geneLocation type="plasmid" evidence="1 2">
    <name>unnamed5</name>
</geneLocation>
<sequence length="242" mass="25374">MDQDPLDAARIGLIGKHPGYGDFLRAGLGEAVADGLSGWLDQVLPDLRDELGNDWPAFWDQARELRFWIGRGVFGATLAGVLRPSRDQVGRRYPLLLLAEGADVAPPTQQEDQDLLVAFSSHLDRATPGAGGQALLEGLEVAVPGESAKVSQGPWVSAHHPEGKLDALLHAACPVEADRATLLRSHFWVAGGPGYAAQWLAGPGLPDAAALGWLLGGMAAEPANAVEDDGAAGNDATEAESR</sequence>
<dbReference type="Proteomes" id="UP001302666">
    <property type="component" value="Plasmid unnamed5"/>
</dbReference>
<evidence type="ECO:0000313" key="2">
    <source>
        <dbReference type="Proteomes" id="UP001302666"/>
    </source>
</evidence>
<dbReference type="InterPro" id="IPR038225">
    <property type="entry name" value="TagF_sf"/>
</dbReference>
<proteinExistence type="predicted"/>
<dbReference type="EMBL" id="CP136702">
    <property type="protein sequence ID" value="WOI31409.1"/>
    <property type="molecule type" value="Genomic_DNA"/>
</dbReference>
<dbReference type="InterPro" id="IPR017748">
    <property type="entry name" value="TagF"/>
</dbReference>
<reference evidence="1 2" key="1">
    <citation type="submission" date="2023-10" db="EMBL/GenBank/DDBJ databases">
        <title>Eight complete genome sequences of bacteria isolated from laboratory stock of Giant Kelp gametophytes.</title>
        <authorList>
            <person name="Tolentino B."/>
            <person name="Nuzhdin S."/>
        </authorList>
    </citation>
    <scope>NUCLEOTIDE SEQUENCE [LARGE SCALE GENOMIC DNA]</scope>
    <source>
        <strain evidence="1 2">LC.270.F.C4</strain>
        <plasmid evidence="1 2">unnamed5</plasmid>
    </source>
</reference>
<evidence type="ECO:0000313" key="1">
    <source>
        <dbReference type="EMBL" id="WOI31409.1"/>
    </source>
</evidence>
<accession>A0ABZ0HA16</accession>
<protein>
    <submittedName>
        <fullName evidence="1">Type VI secretion system-associated protein TagF</fullName>
    </submittedName>
</protein>
<organism evidence="1 2">
    <name type="scientific">Tritonibacter scottomollicae</name>
    <name type="common">Epibacterium scottomollicae</name>
    <dbReference type="NCBI Taxonomy" id="483013"/>
    <lineage>
        <taxon>Bacteria</taxon>
        <taxon>Pseudomonadati</taxon>
        <taxon>Pseudomonadota</taxon>
        <taxon>Alphaproteobacteria</taxon>
        <taxon>Rhodobacterales</taxon>
        <taxon>Paracoccaceae</taxon>
        <taxon>Tritonibacter</taxon>
    </lineage>
</organism>
<dbReference type="Pfam" id="PF09867">
    <property type="entry name" value="TagF_N"/>
    <property type="match status" value="1"/>
</dbReference>
<dbReference type="RefSeq" id="WP_317384056.1">
    <property type="nucleotide sequence ID" value="NZ_CP136702.1"/>
</dbReference>
<keyword evidence="1" id="KW-0614">Plasmid</keyword>
<dbReference type="NCBIfam" id="TIGR03373">
    <property type="entry name" value="VI_minor_4"/>
    <property type="match status" value="1"/>
</dbReference>